<reference evidence="2 3" key="1">
    <citation type="submission" date="2024-04" db="EMBL/GenBank/DDBJ databases">
        <title>Tritrichomonas musculus Genome.</title>
        <authorList>
            <person name="Alves-Ferreira E."/>
            <person name="Grigg M."/>
            <person name="Lorenzi H."/>
            <person name="Galac M."/>
        </authorList>
    </citation>
    <scope>NUCLEOTIDE SEQUENCE [LARGE SCALE GENOMIC DNA]</scope>
    <source>
        <strain evidence="2 3">EAF2021</strain>
    </source>
</reference>
<dbReference type="EMBL" id="JAPFFF010000029">
    <property type="protein sequence ID" value="KAK8846300.1"/>
    <property type="molecule type" value="Genomic_DNA"/>
</dbReference>
<evidence type="ECO:0000256" key="1">
    <source>
        <dbReference type="SAM" id="MobiDB-lite"/>
    </source>
</evidence>
<proteinExistence type="predicted"/>
<accession>A0ABR2HGV9</accession>
<keyword evidence="3" id="KW-1185">Reference proteome</keyword>
<gene>
    <name evidence="2" type="ORF">M9Y10_020308</name>
</gene>
<feature type="compositionally biased region" description="Polar residues" evidence="1">
    <location>
        <begin position="1"/>
        <end position="11"/>
    </location>
</feature>
<name>A0ABR2HGV9_9EUKA</name>
<protein>
    <submittedName>
        <fullName evidence="2">Uncharacterized protein</fullName>
    </submittedName>
</protein>
<sequence length="81" mass="9329">MSNNNTTQQKTIDSDDEPWTPEEDFPEVFIRLDENNNCIISGPPEKVNELKKQIAQIVMEGSNNVDDEKLKSIKSFEFQVQ</sequence>
<dbReference type="Proteomes" id="UP001470230">
    <property type="component" value="Unassembled WGS sequence"/>
</dbReference>
<evidence type="ECO:0000313" key="3">
    <source>
        <dbReference type="Proteomes" id="UP001470230"/>
    </source>
</evidence>
<organism evidence="2 3">
    <name type="scientific">Tritrichomonas musculus</name>
    <dbReference type="NCBI Taxonomy" id="1915356"/>
    <lineage>
        <taxon>Eukaryota</taxon>
        <taxon>Metamonada</taxon>
        <taxon>Parabasalia</taxon>
        <taxon>Tritrichomonadida</taxon>
        <taxon>Tritrichomonadidae</taxon>
        <taxon>Tritrichomonas</taxon>
    </lineage>
</organism>
<comment type="caution">
    <text evidence="2">The sequence shown here is derived from an EMBL/GenBank/DDBJ whole genome shotgun (WGS) entry which is preliminary data.</text>
</comment>
<feature type="region of interest" description="Disordered" evidence="1">
    <location>
        <begin position="1"/>
        <end position="22"/>
    </location>
</feature>
<evidence type="ECO:0000313" key="2">
    <source>
        <dbReference type="EMBL" id="KAK8846300.1"/>
    </source>
</evidence>